<sequence length="61" mass="6849">MQAYLWFPEFPMVELEVERLGIKLLSCGTSSQFRFGKQTPSLLLSLGSTPSSLIKLVNIFV</sequence>
<protein>
    <submittedName>
        <fullName evidence="1">Uncharacterized protein</fullName>
    </submittedName>
</protein>
<name>A0A6G1QFI3_CHAAH</name>
<evidence type="ECO:0000313" key="2">
    <source>
        <dbReference type="Proteomes" id="UP000503349"/>
    </source>
</evidence>
<proteinExistence type="predicted"/>
<dbReference type="EMBL" id="CM015727">
    <property type="protein sequence ID" value="KAF3701440.1"/>
    <property type="molecule type" value="Genomic_DNA"/>
</dbReference>
<dbReference type="AlphaFoldDB" id="A0A6G1QFI3"/>
<evidence type="ECO:0000313" key="1">
    <source>
        <dbReference type="EMBL" id="KAF3701440.1"/>
    </source>
</evidence>
<dbReference type="Proteomes" id="UP000503349">
    <property type="component" value="Chromosome 16"/>
</dbReference>
<organism evidence="1 2">
    <name type="scientific">Channa argus</name>
    <name type="common">Northern snakehead</name>
    <name type="synonym">Ophicephalus argus</name>
    <dbReference type="NCBI Taxonomy" id="215402"/>
    <lineage>
        <taxon>Eukaryota</taxon>
        <taxon>Metazoa</taxon>
        <taxon>Chordata</taxon>
        <taxon>Craniata</taxon>
        <taxon>Vertebrata</taxon>
        <taxon>Euteleostomi</taxon>
        <taxon>Actinopterygii</taxon>
        <taxon>Neopterygii</taxon>
        <taxon>Teleostei</taxon>
        <taxon>Neoteleostei</taxon>
        <taxon>Acanthomorphata</taxon>
        <taxon>Anabantaria</taxon>
        <taxon>Anabantiformes</taxon>
        <taxon>Channoidei</taxon>
        <taxon>Channidae</taxon>
        <taxon>Channa</taxon>
    </lineage>
</organism>
<keyword evidence="2" id="KW-1185">Reference proteome</keyword>
<gene>
    <name evidence="1" type="ORF">EXN66_Car017128</name>
</gene>
<accession>A0A6G1QFI3</accession>
<reference evidence="1 2" key="1">
    <citation type="submission" date="2019-02" db="EMBL/GenBank/DDBJ databases">
        <title>Opniocepnalus argus genome.</title>
        <authorList>
            <person name="Zhou C."/>
            <person name="Xiao S."/>
        </authorList>
    </citation>
    <scope>NUCLEOTIDE SEQUENCE [LARGE SCALE GENOMIC DNA]</scope>
    <source>
        <strain evidence="1">OARG1902GOOAL</strain>
        <tissue evidence="1">Muscle</tissue>
    </source>
</reference>
<reference evidence="2" key="2">
    <citation type="submission" date="2019-02" db="EMBL/GenBank/DDBJ databases">
        <title>Opniocepnalus argus Var Kimnra genome.</title>
        <authorList>
            <person name="Zhou C."/>
            <person name="Xiao S."/>
        </authorList>
    </citation>
    <scope>NUCLEOTIDE SEQUENCE [LARGE SCALE GENOMIC DNA]</scope>
</reference>